<evidence type="ECO:0000313" key="1">
    <source>
        <dbReference type="EMBL" id="EED29024.1"/>
    </source>
</evidence>
<sequence>MQINNTLNFFLVDGSFGNQKLYPQKILSIVAIISYYLD</sequence>
<organism evidence="1 2">
    <name type="scientific">Borreliella garinii PBr</name>
    <dbReference type="NCBI Taxonomy" id="498743"/>
    <lineage>
        <taxon>Bacteria</taxon>
        <taxon>Pseudomonadati</taxon>
        <taxon>Spirochaetota</taxon>
        <taxon>Spirochaetia</taxon>
        <taxon>Spirochaetales</taxon>
        <taxon>Borreliaceae</taxon>
        <taxon>Borreliella</taxon>
    </lineage>
</organism>
<keyword evidence="2" id="KW-1185">Reference proteome</keyword>
<gene>
    <name evidence="1" type="ORF">BGAPBR_0227</name>
</gene>
<evidence type="ECO:0000313" key="2">
    <source>
        <dbReference type="Proteomes" id="UP000006103"/>
    </source>
</evidence>
<comment type="caution">
    <text evidence="1">The sequence shown here is derived from an EMBL/GenBank/DDBJ whole genome shotgun (WGS) entry which is preliminary data.</text>
</comment>
<protein>
    <submittedName>
        <fullName evidence="1">Uncharacterized protein</fullName>
    </submittedName>
</protein>
<accession>B7XSP5</accession>
<dbReference type="AlphaFoldDB" id="B7XSP5"/>
<reference evidence="1 2" key="1">
    <citation type="journal article" date="2011" name="J. Bacteriol.">
        <title>Whole-genome sequences of two Borrelia afzelii and two Borrelia garinii Lyme disease agent isolates.</title>
        <authorList>
            <person name="Casjens S.R."/>
            <person name="Mongodin E.F."/>
            <person name="Qiu W.-G."/>
            <person name="Dunn J.J."/>
            <person name="Luft B.J."/>
            <person name="Fraser-Liggett C.M."/>
            <person name="Schutzer S.E."/>
        </authorList>
    </citation>
    <scope>NUCLEOTIDE SEQUENCE [LARGE SCALE GENOMIC DNA]</scope>
    <source>
        <strain evidence="1 2">PBr</strain>
    </source>
</reference>
<name>B7XSP5_BORGR</name>
<dbReference type="Proteomes" id="UP000006103">
    <property type="component" value="Unassembled WGS sequence"/>
</dbReference>
<proteinExistence type="predicted"/>
<dbReference type="EMBL" id="ABJV02000002">
    <property type="protein sequence ID" value="EED29024.1"/>
    <property type="molecule type" value="Genomic_DNA"/>
</dbReference>